<proteinExistence type="predicted"/>
<gene>
    <name evidence="1" type="ORF">HNQ47_001992</name>
</gene>
<comment type="caution">
    <text evidence="1">The sequence shown here is derived from an EMBL/GenBank/DDBJ whole genome shotgun (WGS) entry which is preliminary data.</text>
</comment>
<accession>A0A7W8CZM7</accession>
<dbReference type="RefSeq" id="WP_183329239.1">
    <property type="nucleotide sequence ID" value="NZ_JACHHK010000011.1"/>
</dbReference>
<sequence>MMKLKIKRSRVSRPYQKRLMPIRLVITDMQEGEDAFRFCEEVCDDMNRLDDEYETAYRCIQKSKDGCHQAVIYYRLKEEELLFGWQERYAYSYMLSHVAIELAMLRHRKDHDQPLN</sequence>
<dbReference type="Proteomes" id="UP000539953">
    <property type="component" value="Unassembled WGS sequence"/>
</dbReference>
<organism evidence="1 2">
    <name type="scientific">Catenisphaera adipataccumulans</name>
    <dbReference type="NCBI Taxonomy" id="700500"/>
    <lineage>
        <taxon>Bacteria</taxon>
        <taxon>Bacillati</taxon>
        <taxon>Bacillota</taxon>
        <taxon>Erysipelotrichia</taxon>
        <taxon>Erysipelotrichales</taxon>
        <taxon>Erysipelotrichaceae</taxon>
        <taxon>Catenisphaera</taxon>
    </lineage>
</organism>
<evidence type="ECO:0000313" key="1">
    <source>
        <dbReference type="EMBL" id="MBB5183944.1"/>
    </source>
</evidence>
<reference evidence="1 2" key="1">
    <citation type="submission" date="2020-08" db="EMBL/GenBank/DDBJ databases">
        <title>Genomic Encyclopedia of Type Strains, Phase IV (KMG-IV): sequencing the most valuable type-strain genomes for metagenomic binning, comparative biology and taxonomic classification.</title>
        <authorList>
            <person name="Goeker M."/>
        </authorList>
    </citation>
    <scope>NUCLEOTIDE SEQUENCE [LARGE SCALE GENOMIC DNA]</scope>
    <source>
        <strain evidence="1 2">DSM 25799</strain>
    </source>
</reference>
<keyword evidence="2" id="KW-1185">Reference proteome</keyword>
<name>A0A7W8CZM7_9FIRM</name>
<dbReference type="AlphaFoldDB" id="A0A7W8CZM7"/>
<protein>
    <submittedName>
        <fullName evidence="1">Uncharacterized protein</fullName>
    </submittedName>
</protein>
<dbReference type="EMBL" id="JACHHK010000011">
    <property type="protein sequence ID" value="MBB5183944.1"/>
    <property type="molecule type" value="Genomic_DNA"/>
</dbReference>
<evidence type="ECO:0000313" key="2">
    <source>
        <dbReference type="Proteomes" id="UP000539953"/>
    </source>
</evidence>